<gene>
    <name evidence="6" type="primary">paaZ</name>
    <name evidence="6" type="ORF">ACFFN1_02545</name>
</gene>
<dbReference type="Proteomes" id="UP001589707">
    <property type="component" value="Unassembled WGS sequence"/>
</dbReference>
<evidence type="ECO:0000313" key="6">
    <source>
        <dbReference type="EMBL" id="MFB9775297.1"/>
    </source>
</evidence>
<name>A0ABV5X005_9MICO</name>
<feature type="domain" description="MaoC-like" evidence="5">
    <location>
        <begin position="569"/>
        <end position="670"/>
    </location>
</feature>
<organism evidence="6 7">
    <name type="scientific">Brevibacterium otitidis</name>
    <dbReference type="NCBI Taxonomy" id="53364"/>
    <lineage>
        <taxon>Bacteria</taxon>
        <taxon>Bacillati</taxon>
        <taxon>Actinomycetota</taxon>
        <taxon>Actinomycetes</taxon>
        <taxon>Micrococcales</taxon>
        <taxon>Brevibacteriaceae</taxon>
        <taxon>Brevibacterium</taxon>
    </lineage>
</organism>
<dbReference type="Gene3D" id="3.40.605.10">
    <property type="entry name" value="Aldehyde Dehydrogenase, Chain A, domain 1"/>
    <property type="match status" value="1"/>
</dbReference>
<feature type="domain" description="Aldehyde dehydrogenase" evidence="4">
    <location>
        <begin position="30"/>
        <end position="464"/>
    </location>
</feature>
<accession>A0ABV5X005</accession>
<keyword evidence="7" id="KW-1185">Reference proteome</keyword>
<dbReference type="SUPFAM" id="SSF54637">
    <property type="entry name" value="Thioesterase/thiol ester dehydrase-isomerase"/>
    <property type="match status" value="1"/>
</dbReference>
<dbReference type="Gene3D" id="3.10.129.10">
    <property type="entry name" value="Hotdog Thioesterase"/>
    <property type="match status" value="1"/>
</dbReference>
<proteinExistence type="inferred from homology"/>
<dbReference type="InterPro" id="IPR002539">
    <property type="entry name" value="MaoC-like_dom"/>
</dbReference>
<comment type="similarity">
    <text evidence="1">Belongs to the enoyl-CoA hydratase/isomerase family.</text>
</comment>
<protein>
    <submittedName>
        <fullName evidence="6">Phenylacetic acid degradation bifunctional protein PaaZ</fullName>
    </submittedName>
</protein>
<dbReference type="EMBL" id="JBHMAU010000023">
    <property type="protein sequence ID" value="MFB9775297.1"/>
    <property type="molecule type" value="Genomic_DNA"/>
</dbReference>
<dbReference type="InterPro" id="IPR016163">
    <property type="entry name" value="Ald_DH_C"/>
</dbReference>
<dbReference type="InterPro" id="IPR016162">
    <property type="entry name" value="Ald_DH_N"/>
</dbReference>
<dbReference type="RefSeq" id="WP_376838302.1">
    <property type="nucleotide sequence ID" value="NZ_JBHMAU010000023.1"/>
</dbReference>
<dbReference type="InterPro" id="IPR016161">
    <property type="entry name" value="Ald_DH/histidinol_DH"/>
</dbReference>
<dbReference type="SUPFAM" id="SSF53720">
    <property type="entry name" value="ALDH-like"/>
    <property type="match status" value="1"/>
</dbReference>
<dbReference type="PANTHER" id="PTHR43111">
    <property type="entry name" value="ALDEHYDE DEHYDROGENASE B-RELATED"/>
    <property type="match status" value="1"/>
</dbReference>
<dbReference type="InterPro" id="IPR015590">
    <property type="entry name" value="Aldehyde_DH_dom"/>
</dbReference>
<evidence type="ECO:0000256" key="3">
    <source>
        <dbReference type="ARBA" id="ARBA00023002"/>
    </source>
</evidence>
<dbReference type="Pfam" id="PF01575">
    <property type="entry name" value="MaoC_dehydratas"/>
    <property type="match status" value="1"/>
</dbReference>
<evidence type="ECO:0000313" key="7">
    <source>
        <dbReference type="Proteomes" id="UP001589707"/>
    </source>
</evidence>
<dbReference type="PANTHER" id="PTHR43111:SF1">
    <property type="entry name" value="ALDEHYDE DEHYDROGENASE B-RELATED"/>
    <property type="match status" value="1"/>
</dbReference>
<dbReference type="InterPro" id="IPR029069">
    <property type="entry name" value="HotDog_dom_sf"/>
</dbReference>
<reference evidence="6 7" key="1">
    <citation type="submission" date="2024-09" db="EMBL/GenBank/DDBJ databases">
        <authorList>
            <person name="Sun Q."/>
            <person name="Mori K."/>
        </authorList>
    </citation>
    <scope>NUCLEOTIDE SEQUENCE [LARGE SCALE GENOMIC DNA]</scope>
    <source>
        <strain evidence="6 7">JCM 11683</strain>
    </source>
</reference>
<evidence type="ECO:0000259" key="4">
    <source>
        <dbReference type="Pfam" id="PF00171"/>
    </source>
</evidence>
<dbReference type="Gene3D" id="3.40.309.10">
    <property type="entry name" value="Aldehyde Dehydrogenase, Chain A, domain 2"/>
    <property type="match status" value="1"/>
</dbReference>
<evidence type="ECO:0000256" key="1">
    <source>
        <dbReference type="ARBA" id="ARBA00005254"/>
    </source>
</evidence>
<dbReference type="Pfam" id="PF00171">
    <property type="entry name" value="Aldedh"/>
    <property type="match status" value="1"/>
</dbReference>
<dbReference type="CDD" id="cd07128">
    <property type="entry name" value="ALDH_MaoC-N"/>
    <property type="match status" value="1"/>
</dbReference>
<evidence type="ECO:0000259" key="5">
    <source>
        <dbReference type="Pfam" id="PF01575"/>
    </source>
</evidence>
<comment type="similarity">
    <text evidence="2">Belongs to the aldehyde dehydrogenase family.</text>
</comment>
<comment type="caution">
    <text evidence="6">The sequence shown here is derived from an EMBL/GenBank/DDBJ whole genome shotgun (WGS) entry which is preliminary data.</text>
</comment>
<dbReference type="NCBIfam" id="NF008868">
    <property type="entry name" value="PRK11903.1"/>
    <property type="match status" value="1"/>
</dbReference>
<evidence type="ECO:0000256" key="2">
    <source>
        <dbReference type="ARBA" id="ARBA00009986"/>
    </source>
</evidence>
<dbReference type="NCBIfam" id="TIGR02278">
    <property type="entry name" value="PaaN-DH"/>
    <property type="match status" value="1"/>
</dbReference>
<dbReference type="InterPro" id="IPR011966">
    <property type="entry name" value="PaaN-DH"/>
</dbReference>
<sequence>MTEILTSYVCGKWTAPAADTPAAHSAVRTISDPATGTALAGVSSAGIDFSAVAAHARDTGGPGVRALTFHQRGVILKQLAVYLNERRERYHAISLTTGATARDGLIDIDGGISTLFSYSSVARRQMPNSTVYLDGGVERLSTNQTFAGQHICTARPGVSVQINAFNFPVWGMLEKFGPMFAAGQPVIVKPATNGAQLTHAVVSDIIESGLLPEGALQLICGSTGDLFEHLAEQDTIAFTGSAATARTMASHACVTDRGTRFFAEADSLNFSLLGPDAAPGTEEFDLYVKQLVTEMTAKAGQKCTAIRRALVPAAHLDAVAEAVADRLGNVTVGSPHDEATRMGPLISADQADDVRAAIRSLTSAGAEVVCGFDPAGASGEGAGAWGEGAASGEGDALSPAFVAPTLLKASADVDAVHDVEAFGPVATLVPYTSLPEAVEIAARGRGSLVGSVVSHDPEVVREVVLGTAPWHGRVLVLDRDDAQESTGHGSPLPTLVHGGPGRAGGGEELGGIRSVLHYMQRTAVQGSPDMLTAITGTWAPEAKRQTEGGHPFGKNLSELRIGDTIVGGPREVTLEDIEHFAEFTGDTFYAHTDEEAAAANPFFPGRVAHGYLVVSFAAGLFVKPEPGPVLANYGLENLRFITPVSPGDTLTVTLTAKQITPRETDEYGEVRWDSLVTNQNDEIVATYDVLTLVEKGPTA</sequence>
<keyword evidence="3" id="KW-0560">Oxidoreductase</keyword>